<evidence type="ECO:0000313" key="3">
    <source>
        <dbReference type="Proteomes" id="UP000586827"/>
    </source>
</evidence>
<dbReference type="Proteomes" id="UP000586827">
    <property type="component" value="Unassembled WGS sequence"/>
</dbReference>
<proteinExistence type="predicted"/>
<dbReference type="EMBL" id="JABELX010000009">
    <property type="protein sequence ID" value="NNH73165.1"/>
    <property type="molecule type" value="Genomic_DNA"/>
</dbReference>
<keyword evidence="1" id="KW-0732">Signal</keyword>
<keyword evidence="3" id="KW-1185">Reference proteome</keyword>
<dbReference type="RefSeq" id="WP_067527848.1">
    <property type="nucleotide sequence ID" value="NZ_JABELX010000009.1"/>
</dbReference>
<evidence type="ECO:0000313" key="2">
    <source>
        <dbReference type="EMBL" id="NNH73165.1"/>
    </source>
</evidence>
<gene>
    <name evidence="2" type="ORF">HLB23_25470</name>
</gene>
<comment type="caution">
    <text evidence="2">The sequence shown here is derived from an EMBL/GenBank/DDBJ whole genome shotgun (WGS) entry which is preliminary data.</text>
</comment>
<organism evidence="2 3">
    <name type="scientific">Nocardia uniformis</name>
    <dbReference type="NCBI Taxonomy" id="53432"/>
    <lineage>
        <taxon>Bacteria</taxon>
        <taxon>Bacillati</taxon>
        <taxon>Actinomycetota</taxon>
        <taxon>Actinomycetes</taxon>
        <taxon>Mycobacteriales</taxon>
        <taxon>Nocardiaceae</taxon>
        <taxon>Nocardia</taxon>
    </lineage>
</organism>
<evidence type="ECO:0000256" key="1">
    <source>
        <dbReference type="SAM" id="SignalP"/>
    </source>
</evidence>
<feature type="signal peptide" evidence="1">
    <location>
        <begin position="1"/>
        <end position="27"/>
    </location>
</feature>
<accession>A0A849CA45</accession>
<sequence>MKKILTSIGLIASLVFTGLMAAAPAQAVAGSQVKFGSRDRGIPSSVKLKTIKTNGVVVWQDVGSLVTDVFQVCPPSISYKLEIVPITGSGWYGAAGQCYAPPRAIWYGARLRLL</sequence>
<dbReference type="AlphaFoldDB" id="A0A849CA45"/>
<name>A0A849CA45_9NOCA</name>
<protein>
    <submittedName>
        <fullName evidence="2">Uncharacterized protein</fullName>
    </submittedName>
</protein>
<feature type="chain" id="PRO_5032349199" evidence="1">
    <location>
        <begin position="28"/>
        <end position="114"/>
    </location>
</feature>
<reference evidence="2 3" key="1">
    <citation type="submission" date="2020-05" db="EMBL/GenBank/DDBJ databases">
        <title>MicrobeNet Type strains.</title>
        <authorList>
            <person name="Nicholson A.C."/>
        </authorList>
    </citation>
    <scope>NUCLEOTIDE SEQUENCE [LARGE SCALE GENOMIC DNA]</scope>
    <source>
        <strain evidence="2 3">JCM 3224</strain>
    </source>
</reference>